<dbReference type="InterPro" id="IPR016137">
    <property type="entry name" value="RGS"/>
</dbReference>
<dbReference type="InterPro" id="IPR013937">
    <property type="entry name" value="Sorting_nexin_C"/>
</dbReference>
<dbReference type="Pfam" id="PF00787">
    <property type="entry name" value="PX"/>
    <property type="match status" value="1"/>
</dbReference>
<evidence type="ECO:0000256" key="3">
    <source>
        <dbReference type="SAM" id="Phobius"/>
    </source>
</evidence>
<evidence type="ECO:0008006" key="9">
    <source>
        <dbReference type="Google" id="ProtNLM"/>
    </source>
</evidence>
<evidence type="ECO:0000313" key="7">
    <source>
        <dbReference type="EMBL" id="QIX02010.1"/>
    </source>
</evidence>
<accession>A0A6H0Y5Z1</accession>
<dbReference type="Pfam" id="PF08628">
    <property type="entry name" value="Nexin_C"/>
    <property type="match status" value="1"/>
</dbReference>
<feature type="domain" description="PXA" evidence="6">
    <location>
        <begin position="104"/>
        <end position="293"/>
    </location>
</feature>
<dbReference type="OrthoDB" id="120967at2759"/>
<protein>
    <recommendedName>
        <fullName evidence="9">PXA domain-containing protein</fullName>
    </recommendedName>
</protein>
<feature type="transmembrane region" description="Helical" evidence="3">
    <location>
        <begin position="7"/>
        <end position="26"/>
    </location>
</feature>
<feature type="region of interest" description="Disordered" evidence="2">
    <location>
        <begin position="556"/>
        <end position="593"/>
    </location>
</feature>
<dbReference type="PROSITE" id="PS50132">
    <property type="entry name" value="RGS"/>
    <property type="match status" value="1"/>
</dbReference>
<feature type="compositionally biased region" description="Low complexity" evidence="2">
    <location>
        <begin position="638"/>
        <end position="649"/>
    </location>
</feature>
<feature type="compositionally biased region" description="Basic and acidic residues" evidence="2">
    <location>
        <begin position="679"/>
        <end position="692"/>
    </location>
</feature>
<feature type="region of interest" description="Disordered" evidence="2">
    <location>
        <begin position="673"/>
        <end position="707"/>
    </location>
</feature>
<dbReference type="Gene3D" id="1.10.167.10">
    <property type="entry name" value="Regulator of G-protein Signalling 4, domain 2"/>
    <property type="match status" value="1"/>
</dbReference>
<feature type="region of interest" description="Disordered" evidence="2">
    <location>
        <begin position="607"/>
        <end position="659"/>
    </location>
</feature>
<evidence type="ECO:0000259" key="6">
    <source>
        <dbReference type="PROSITE" id="PS51207"/>
    </source>
</evidence>
<dbReference type="PROSITE" id="PS51207">
    <property type="entry name" value="PXA"/>
    <property type="match status" value="1"/>
</dbReference>
<dbReference type="InterPro" id="IPR003114">
    <property type="entry name" value="Phox_assoc"/>
</dbReference>
<dbReference type="CDD" id="cd06876">
    <property type="entry name" value="PX_MDM1p"/>
    <property type="match status" value="1"/>
</dbReference>
<evidence type="ECO:0000256" key="1">
    <source>
        <dbReference type="ARBA" id="ARBA00010883"/>
    </source>
</evidence>
<name>A0A6H0Y5Z1_9PEZI</name>
<dbReference type="Proteomes" id="UP000503462">
    <property type="component" value="Chromosome 5"/>
</dbReference>
<dbReference type="GO" id="GO:0035091">
    <property type="term" value="F:phosphatidylinositol binding"/>
    <property type="evidence" value="ECO:0007669"/>
    <property type="project" value="InterPro"/>
</dbReference>
<feature type="compositionally biased region" description="Low complexity" evidence="2">
    <location>
        <begin position="556"/>
        <end position="579"/>
    </location>
</feature>
<comment type="similarity">
    <text evidence="1">Belongs to the sorting nexin family.</text>
</comment>
<organism evidence="7 8">
    <name type="scientific">Peltaster fructicola</name>
    <dbReference type="NCBI Taxonomy" id="286661"/>
    <lineage>
        <taxon>Eukaryota</taxon>
        <taxon>Fungi</taxon>
        <taxon>Dikarya</taxon>
        <taxon>Ascomycota</taxon>
        <taxon>Pezizomycotina</taxon>
        <taxon>Dothideomycetes</taxon>
        <taxon>Dothideomycetes incertae sedis</taxon>
        <taxon>Peltaster</taxon>
    </lineage>
</organism>
<keyword evidence="3" id="KW-1133">Transmembrane helix</keyword>
<dbReference type="Gene3D" id="3.30.1520.10">
    <property type="entry name" value="Phox-like domain"/>
    <property type="match status" value="1"/>
</dbReference>
<dbReference type="SMART" id="SM00312">
    <property type="entry name" value="PX"/>
    <property type="match status" value="1"/>
</dbReference>
<evidence type="ECO:0000259" key="5">
    <source>
        <dbReference type="PROSITE" id="PS50195"/>
    </source>
</evidence>
<dbReference type="InterPro" id="IPR036871">
    <property type="entry name" value="PX_dom_sf"/>
</dbReference>
<dbReference type="SMART" id="SM00315">
    <property type="entry name" value="RGS"/>
    <property type="match status" value="1"/>
</dbReference>
<dbReference type="SUPFAM" id="SSF48097">
    <property type="entry name" value="Regulator of G-protein signaling, RGS"/>
    <property type="match status" value="1"/>
</dbReference>
<sequence length="1169" mass="128866">MILTRSYVYAAVVLGAVSWVTTATYLPSVRWLPLGFILGVTTTLCASVYLILVTSRDISRDEPPTGRTGIAQLAFTSSDSAWQQEKDTLASRAEYRRPTIFPQVAKFSKALDGLLDLLLQEFITSWYRGISPRPLFQHEIDRAIRSAVLTFVARAAGKDLVIEGISRLLPIITGHLSDFYNAERVVRGKKLDYTVTEGDELDTAIAARYRNGKLHHVAALEHIDTSTVQQEHIRGLVARLLPLVLPANMTTSEVVTIMAREIVACAVLAPLLVLFEEPDTWNQLIITVAGPMLQDRKTVRRVRAALDQHAPTSPKTIRTSPLPRLRPYDNERQFEKFIRAIRQITTLSDARRCRSDLLSQTRKDSALDGQDPVYMRRLETGQRLLEQKIASMTTSKPSLTLPAAGGSDKKPEASLQDVLNDAAGLSYFMEYMDRLKLVQLVQFWLVVSAFRNPLEGDLDEPSAEAITGAERMDIAQMYEGYLLKPELRTPEIALAATKQYLKAGKTASSQQYINARRAVLQTQTAVQNRMRKEHFGSFRNSDLYYKWLAIDRNTAIPPSRSTASPPASPTHAPRSSSATRRPQLTGGSKESELRRAVLSSADLKGFKASDDAQDGTRRSLDSVNIRPSLFGDDDHMSDSISSLQSLQSDTDASEAQAEAKAVNAMQLALDNIVGEDDTSDKMPDMSDSRTPLERASSGRRLDSSRPNLSSLGLVVAPSSGTLVDDLFASEAPKSAGDEHGDSESAGMSDDDAVEEAAPGDLGLAEAIGALNSDVERLNGQKHILDSLKAKAELTDNVAELRILKKSEQSLLREIRRKEMQKQQWTVQESDNSLYGRAQITIKSVGVGHESDGKEYALYVIEVRRSAGENMAAATWAVTRRYSQFHDLHKRLRARFPVVRSIDFPRRQALFTLQKDFLERRRITLEQYLRSLLLVPAICRSRELRAFLSQSSITPTGAGGTSAQADARDFVSRIYNSVSDGMEELLGNIPVLDSLSLAGQNLISAAASHGPGASAALDALDPATHDPATAAEAEAELNAYETKEDEPFVKPICDLFLETFELSKGNSWLRGRTVVIVLHQLLGGTIERKVREGADSALEDDSLVGYINMLKQIMWPDGKARAPSVPRTVAEKTRARKEAALLLDSLLPDLAGSVVGSRRHVRQAERLLLC</sequence>
<dbReference type="InterPro" id="IPR036305">
    <property type="entry name" value="RGS_sf"/>
</dbReference>
<dbReference type="Pfam" id="PF02194">
    <property type="entry name" value="PXA"/>
    <property type="match status" value="1"/>
</dbReference>
<proteinExistence type="inferred from homology"/>
<dbReference type="PANTHER" id="PTHR22775">
    <property type="entry name" value="SORTING NEXIN"/>
    <property type="match status" value="1"/>
</dbReference>
<dbReference type="InterPro" id="IPR044926">
    <property type="entry name" value="RGS_subdomain_2"/>
</dbReference>
<evidence type="ECO:0000256" key="2">
    <source>
        <dbReference type="SAM" id="MobiDB-lite"/>
    </source>
</evidence>
<keyword evidence="3" id="KW-0812">Transmembrane</keyword>
<dbReference type="InterPro" id="IPR001683">
    <property type="entry name" value="PX_dom"/>
</dbReference>
<feature type="region of interest" description="Disordered" evidence="2">
    <location>
        <begin position="731"/>
        <end position="753"/>
    </location>
</feature>
<dbReference type="PROSITE" id="PS50195">
    <property type="entry name" value="PX"/>
    <property type="match status" value="1"/>
</dbReference>
<dbReference type="SMART" id="SM00313">
    <property type="entry name" value="PXA"/>
    <property type="match status" value="1"/>
</dbReference>
<dbReference type="AlphaFoldDB" id="A0A6H0Y5Z1"/>
<feature type="domain" description="RGS" evidence="4">
    <location>
        <begin position="414"/>
        <end position="548"/>
    </location>
</feature>
<dbReference type="Pfam" id="PF00615">
    <property type="entry name" value="RGS"/>
    <property type="match status" value="1"/>
</dbReference>
<keyword evidence="8" id="KW-1185">Reference proteome</keyword>
<keyword evidence="3" id="KW-0472">Membrane</keyword>
<evidence type="ECO:0000259" key="4">
    <source>
        <dbReference type="PROSITE" id="PS50132"/>
    </source>
</evidence>
<dbReference type="EMBL" id="CP051143">
    <property type="protein sequence ID" value="QIX02010.1"/>
    <property type="molecule type" value="Genomic_DNA"/>
</dbReference>
<feature type="compositionally biased region" description="Basic and acidic residues" evidence="2">
    <location>
        <begin position="607"/>
        <end position="620"/>
    </location>
</feature>
<reference evidence="7 8" key="1">
    <citation type="journal article" date="2016" name="Sci. Rep.">
        <title>Peltaster fructicola genome reveals evolution from an invasive phytopathogen to an ectophytic parasite.</title>
        <authorList>
            <person name="Xu C."/>
            <person name="Chen H."/>
            <person name="Gleason M.L."/>
            <person name="Xu J.R."/>
            <person name="Liu H."/>
            <person name="Zhang R."/>
            <person name="Sun G."/>
        </authorList>
    </citation>
    <scope>NUCLEOTIDE SEQUENCE [LARGE SCALE GENOMIC DNA]</scope>
    <source>
        <strain evidence="7 8">LNHT1506</strain>
    </source>
</reference>
<evidence type="ECO:0000313" key="8">
    <source>
        <dbReference type="Proteomes" id="UP000503462"/>
    </source>
</evidence>
<feature type="domain" description="PX" evidence="5">
    <location>
        <begin position="836"/>
        <end position="954"/>
    </location>
</feature>
<dbReference type="PANTHER" id="PTHR22775:SF3">
    <property type="entry name" value="SORTING NEXIN-13"/>
    <property type="match status" value="1"/>
</dbReference>
<gene>
    <name evidence="7" type="ORF">AMS68_007527</name>
</gene>
<dbReference type="SUPFAM" id="SSF64268">
    <property type="entry name" value="PX domain"/>
    <property type="match status" value="1"/>
</dbReference>